<organism evidence="1 2">
    <name type="scientific">Helicobacter bilis</name>
    <dbReference type="NCBI Taxonomy" id="37372"/>
    <lineage>
        <taxon>Bacteria</taxon>
        <taxon>Pseudomonadati</taxon>
        <taxon>Campylobacterota</taxon>
        <taxon>Epsilonproteobacteria</taxon>
        <taxon>Campylobacterales</taxon>
        <taxon>Helicobacteraceae</taxon>
        <taxon>Helicobacter</taxon>
    </lineage>
</organism>
<gene>
    <name evidence="1" type="ORF">XJ32_10050</name>
</gene>
<name>A0A1Q2LIW4_9HELI</name>
<proteinExistence type="predicted"/>
<dbReference type="RefSeq" id="WP_077389499.1">
    <property type="nucleotide sequence ID" value="NZ_CP019645.1"/>
</dbReference>
<accession>A0A1Q2LIW4</accession>
<dbReference type="AlphaFoldDB" id="A0A1Q2LIW4"/>
<protein>
    <recommendedName>
        <fullName evidence="3">PspA/IM30 family protein</fullName>
    </recommendedName>
</protein>
<dbReference type="KEGG" id="hbl:XJ32_10050"/>
<dbReference type="Proteomes" id="UP000188298">
    <property type="component" value="Chromosome"/>
</dbReference>
<evidence type="ECO:0000313" key="2">
    <source>
        <dbReference type="Proteomes" id="UP000188298"/>
    </source>
</evidence>
<reference evidence="1 2" key="1">
    <citation type="submission" date="2017-02" db="EMBL/GenBank/DDBJ databases">
        <title>Whole genome sequencing of Helicobacter bilis strain AAQJH.</title>
        <authorList>
            <person name="Conlan S."/>
            <person name="Thomas P.J."/>
            <person name="Mullikin J."/>
            <person name="Palmore T.N."/>
            <person name="Frank K.M."/>
            <person name="Segre J.A."/>
        </authorList>
    </citation>
    <scope>NUCLEOTIDE SEQUENCE [LARGE SCALE GENOMIC DNA]</scope>
    <source>
        <strain evidence="1 2">AAQJH</strain>
    </source>
</reference>
<evidence type="ECO:0000313" key="1">
    <source>
        <dbReference type="EMBL" id="AQQ60378.1"/>
    </source>
</evidence>
<evidence type="ECO:0008006" key="3">
    <source>
        <dbReference type="Google" id="ProtNLM"/>
    </source>
</evidence>
<dbReference type="EMBL" id="CP019645">
    <property type="protein sequence ID" value="AQQ60378.1"/>
    <property type="molecule type" value="Genomic_DNA"/>
</dbReference>
<sequence>MGFWDKAKGFMDSAADAMESQVRKQAAKMSDSQLLDRYNNAESDRVRAILEAELRKRGLL</sequence>